<reference evidence="4" key="2">
    <citation type="submission" date="2021-08" db="EMBL/GenBank/DDBJ databases">
        <authorList>
            <person name="Tani A."/>
            <person name="Ola A."/>
            <person name="Ogura Y."/>
            <person name="Katsura K."/>
            <person name="Hayashi T."/>
        </authorList>
    </citation>
    <scope>NUCLEOTIDE SEQUENCE</scope>
    <source>
        <strain evidence="4">DSM 17168</strain>
    </source>
</reference>
<dbReference type="SUPFAM" id="SSF53756">
    <property type="entry name" value="UDP-Glycosyltransferase/glycogen phosphorylase"/>
    <property type="match status" value="1"/>
</dbReference>
<evidence type="ECO:0000259" key="3">
    <source>
        <dbReference type="Pfam" id="PF13946"/>
    </source>
</evidence>
<dbReference type="PANTHER" id="PTHR46401:SF2">
    <property type="entry name" value="GLYCOSYLTRANSFERASE WBBK-RELATED"/>
    <property type="match status" value="1"/>
</dbReference>
<feature type="domain" description="Glycosyl transferase family 1" evidence="2">
    <location>
        <begin position="217"/>
        <end position="362"/>
    </location>
</feature>
<accession>A0ABQ4SN91</accession>
<evidence type="ECO:0000256" key="1">
    <source>
        <dbReference type="ARBA" id="ARBA00022679"/>
    </source>
</evidence>
<proteinExistence type="predicted"/>
<feature type="domain" description="DUF4214" evidence="3">
    <location>
        <begin position="590"/>
        <end position="634"/>
    </location>
</feature>
<protein>
    <recommendedName>
        <fullName evidence="6">Glycosyl transferase family 1 domain-containing protein</fullName>
    </recommendedName>
</protein>
<dbReference type="InterPro" id="IPR001296">
    <property type="entry name" value="Glyco_trans_1"/>
</dbReference>
<dbReference type="PANTHER" id="PTHR46401">
    <property type="entry name" value="GLYCOSYLTRANSFERASE WBBK-RELATED"/>
    <property type="match status" value="1"/>
</dbReference>
<dbReference type="EMBL" id="BPQQ01000141">
    <property type="protein sequence ID" value="GJE04612.1"/>
    <property type="molecule type" value="Genomic_DNA"/>
</dbReference>
<keyword evidence="5" id="KW-1185">Reference proteome</keyword>
<dbReference type="Pfam" id="PF00534">
    <property type="entry name" value="Glycos_transf_1"/>
    <property type="match status" value="1"/>
</dbReference>
<reference evidence="4" key="1">
    <citation type="journal article" date="2021" name="Front. Microbiol.">
        <title>Comprehensive Comparative Genomics and Phenotyping of Methylobacterium Species.</title>
        <authorList>
            <person name="Alessa O."/>
            <person name="Ogura Y."/>
            <person name="Fujitani Y."/>
            <person name="Takami H."/>
            <person name="Hayashi T."/>
            <person name="Sahin N."/>
            <person name="Tani A."/>
        </authorList>
    </citation>
    <scope>NUCLEOTIDE SEQUENCE</scope>
    <source>
        <strain evidence="4">DSM 17168</strain>
    </source>
</reference>
<dbReference type="InterPro" id="IPR025282">
    <property type="entry name" value="DUF4214"/>
</dbReference>
<evidence type="ECO:0000313" key="5">
    <source>
        <dbReference type="Proteomes" id="UP001055153"/>
    </source>
</evidence>
<sequence>MKEKIVAVDLTEFVANPIRTGIQRVVLGFIENLKLPWIAFSVIDRHNVKVYGPEIATYLRSFFEDAELTMVSRVVQDLTSIHQRTTKAHLDLLIYINANNHVLQIDKLIEHCVLILNFEMFSSEERSEFYLNIYNKSLIECGHFVHDLILFDSPHLFPQLDWAIAYDYVKVLKVWKGARFLIVSNERVKSRLEQSLNFDPSRIFIVPLGGNLTNALQEAANRTDIVVIGTIEPRKYPIEIAKALTKINRRSFNKIHWIGSWGWIGSVEKQFIERCFAMAEVEHHVGIPDQSVIEILSRSSIGIYISEIEGFGLPVVEMAYMGLHVITNNSVPAADIVQNATVLQNINEHNLVYYINKTLQSDFTPSSYTHKWEDSANILIDKMSNTVAIDLVAKKVRFIETLSDACHSNVSNIQYILQISRHIITIIKARNGQDFLNLSYKLLLCRYPETEMILMSPMFDDKAARLIKIREITHSDEFASVAPANSFAKSKPYIDTLIDYLTERHTKSPNLYKILRTLDLEVSNYEQAQDLLAWYYEGASIDEIILYTNRYANYPGIGARIIMEAIADDITGSKCKISNRVSIRDFDGRNNEQFVVSMYRRILRKEADPEGLRSYIYMLESRGMSRYDVAIKLMKDSNIDLHKTQVYE</sequence>
<dbReference type="Gene3D" id="3.40.50.2000">
    <property type="entry name" value="Glycogen Phosphorylase B"/>
    <property type="match status" value="1"/>
</dbReference>
<evidence type="ECO:0000313" key="4">
    <source>
        <dbReference type="EMBL" id="GJE04612.1"/>
    </source>
</evidence>
<name>A0ABQ4SN91_9HYPH</name>
<comment type="caution">
    <text evidence="4">The sequence shown here is derived from an EMBL/GenBank/DDBJ whole genome shotgun (WGS) entry which is preliminary data.</text>
</comment>
<dbReference type="Proteomes" id="UP001055153">
    <property type="component" value="Unassembled WGS sequence"/>
</dbReference>
<dbReference type="RefSeq" id="WP_238242043.1">
    <property type="nucleotide sequence ID" value="NZ_BPQQ01000141.1"/>
</dbReference>
<gene>
    <name evidence="4" type="ORF">GMJLKIPL_6576</name>
</gene>
<dbReference type="Pfam" id="PF13946">
    <property type="entry name" value="DUF4214"/>
    <property type="match status" value="1"/>
</dbReference>
<evidence type="ECO:0000259" key="2">
    <source>
        <dbReference type="Pfam" id="PF00534"/>
    </source>
</evidence>
<keyword evidence="1" id="KW-0808">Transferase</keyword>
<evidence type="ECO:0008006" key="6">
    <source>
        <dbReference type="Google" id="ProtNLM"/>
    </source>
</evidence>
<organism evidence="4 5">
    <name type="scientific">Methylobacterium isbiliense</name>
    <dbReference type="NCBI Taxonomy" id="315478"/>
    <lineage>
        <taxon>Bacteria</taxon>
        <taxon>Pseudomonadati</taxon>
        <taxon>Pseudomonadota</taxon>
        <taxon>Alphaproteobacteria</taxon>
        <taxon>Hyphomicrobiales</taxon>
        <taxon>Methylobacteriaceae</taxon>
        <taxon>Methylobacterium</taxon>
    </lineage>
</organism>